<sequence>MNVVVGYTVNFIGYAIPLLLFSGLMILRIDRMELKKNNMTKEQKFSTFLGVTNIVLALSFFVIRSMFF</sequence>
<protein>
    <submittedName>
        <fullName evidence="2">Uncharacterized protein</fullName>
    </submittedName>
</protein>
<gene>
    <name evidence="2" type="ORF">H8B09_14570</name>
</gene>
<keyword evidence="3" id="KW-1185">Reference proteome</keyword>
<keyword evidence="1" id="KW-0472">Membrane</keyword>
<proteinExistence type="predicted"/>
<dbReference type="EMBL" id="JACXZA010000003">
    <property type="protein sequence ID" value="MBD3919985.1"/>
    <property type="molecule type" value="Genomic_DNA"/>
</dbReference>
<feature type="transmembrane region" description="Helical" evidence="1">
    <location>
        <begin position="48"/>
        <end position="67"/>
    </location>
</feature>
<dbReference type="InterPro" id="IPR049971">
    <property type="entry name" value="CLC_0170-like"/>
</dbReference>
<evidence type="ECO:0000313" key="2">
    <source>
        <dbReference type="EMBL" id="MBD3919985.1"/>
    </source>
</evidence>
<organism evidence="2 3">
    <name type="scientific">Paenibacillus terricola</name>
    <dbReference type="NCBI Taxonomy" id="2763503"/>
    <lineage>
        <taxon>Bacteria</taxon>
        <taxon>Bacillati</taxon>
        <taxon>Bacillota</taxon>
        <taxon>Bacilli</taxon>
        <taxon>Bacillales</taxon>
        <taxon>Paenibacillaceae</taxon>
        <taxon>Paenibacillus</taxon>
    </lineage>
</organism>
<keyword evidence="1" id="KW-1133">Transmembrane helix</keyword>
<evidence type="ECO:0000313" key="3">
    <source>
        <dbReference type="Proteomes" id="UP000609346"/>
    </source>
</evidence>
<reference evidence="2 3" key="1">
    <citation type="submission" date="2020-09" db="EMBL/GenBank/DDBJ databases">
        <title>Paenibacillus sp. strain PR3 16S rRNA gene Genome sequencing and assembly.</title>
        <authorList>
            <person name="Kim J."/>
        </authorList>
    </citation>
    <scope>NUCLEOTIDE SEQUENCE [LARGE SCALE GENOMIC DNA]</scope>
    <source>
        <strain evidence="2 3">PR3</strain>
    </source>
</reference>
<accession>A0ABR8MVJ1</accession>
<dbReference type="Proteomes" id="UP000609346">
    <property type="component" value="Unassembled WGS sequence"/>
</dbReference>
<comment type="caution">
    <text evidence="2">The sequence shown here is derived from an EMBL/GenBank/DDBJ whole genome shotgun (WGS) entry which is preliminary data.</text>
</comment>
<dbReference type="NCBIfam" id="NF042414">
    <property type="entry name" value="CLC_0170_fam"/>
    <property type="match status" value="1"/>
</dbReference>
<feature type="transmembrane region" description="Helical" evidence="1">
    <location>
        <begin position="6"/>
        <end position="27"/>
    </location>
</feature>
<keyword evidence="1" id="KW-0812">Transmembrane</keyword>
<dbReference type="RefSeq" id="WP_191204250.1">
    <property type="nucleotide sequence ID" value="NZ_JACXZA010000003.1"/>
</dbReference>
<name>A0ABR8MVJ1_9BACL</name>
<evidence type="ECO:0000256" key="1">
    <source>
        <dbReference type="SAM" id="Phobius"/>
    </source>
</evidence>